<dbReference type="InterPro" id="IPR002219">
    <property type="entry name" value="PKC_DAG/PE"/>
</dbReference>
<organism evidence="8 9">
    <name type="scientific">Clonorchis sinensis</name>
    <name type="common">Chinese liver fluke</name>
    <dbReference type="NCBI Taxonomy" id="79923"/>
    <lineage>
        <taxon>Eukaryota</taxon>
        <taxon>Metazoa</taxon>
        <taxon>Spiralia</taxon>
        <taxon>Lophotrochozoa</taxon>
        <taxon>Platyhelminthes</taxon>
        <taxon>Trematoda</taxon>
        <taxon>Digenea</taxon>
        <taxon>Opisthorchiida</taxon>
        <taxon>Opisthorchiata</taxon>
        <taxon>Opisthorchiidae</taxon>
        <taxon>Clonorchis</taxon>
    </lineage>
</organism>
<dbReference type="GO" id="GO:0005524">
    <property type="term" value="F:ATP binding"/>
    <property type="evidence" value="ECO:0007669"/>
    <property type="project" value="UniProtKB-UniRule"/>
</dbReference>
<evidence type="ECO:0000313" key="8">
    <source>
        <dbReference type="EMBL" id="KAG5453335.1"/>
    </source>
</evidence>
<feature type="region of interest" description="Disordered" evidence="5">
    <location>
        <begin position="187"/>
        <end position="233"/>
    </location>
</feature>
<keyword evidence="3" id="KW-0862">Zinc</keyword>
<dbReference type="InterPro" id="IPR046349">
    <property type="entry name" value="C1-like_sf"/>
</dbReference>
<dbReference type="CDD" id="cd20796">
    <property type="entry name" value="C1_PKD_rpt2"/>
    <property type="match status" value="1"/>
</dbReference>
<comment type="caution">
    <text evidence="8">The sequence shown here is derived from an EMBL/GenBank/DDBJ whole genome shotgun (WGS) entry which is preliminary data.</text>
</comment>
<dbReference type="Gene3D" id="3.30.60.20">
    <property type="match status" value="1"/>
</dbReference>
<name>A0A8T1MWT4_CLOSI</name>
<dbReference type="PROSITE" id="PS00479">
    <property type="entry name" value="ZF_DAG_PE_1"/>
    <property type="match status" value="1"/>
</dbReference>
<keyword evidence="1" id="KW-0597">Phosphoprotein</keyword>
<keyword evidence="8" id="KW-0808">Transferase</keyword>
<dbReference type="InterPro" id="IPR017441">
    <property type="entry name" value="Protein_kinase_ATP_BS"/>
</dbReference>
<evidence type="ECO:0000256" key="4">
    <source>
        <dbReference type="PROSITE-ProRule" id="PRU10141"/>
    </source>
</evidence>
<evidence type="ECO:0000259" key="6">
    <source>
        <dbReference type="PROSITE" id="PS50011"/>
    </source>
</evidence>
<dbReference type="Gene3D" id="1.10.510.10">
    <property type="entry name" value="Transferase(Phosphotransferase) domain 1"/>
    <property type="match status" value="1"/>
</dbReference>
<gene>
    <name evidence="8" type="ORF">CSKR_104387</name>
</gene>
<dbReference type="GO" id="GO:0008270">
    <property type="term" value="F:zinc ion binding"/>
    <property type="evidence" value="ECO:0007669"/>
    <property type="project" value="UniProtKB-KW"/>
</dbReference>
<dbReference type="GO" id="GO:0035556">
    <property type="term" value="P:intracellular signal transduction"/>
    <property type="evidence" value="ECO:0007669"/>
    <property type="project" value="TreeGrafter"/>
</dbReference>
<feature type="domain" description="Protein kinase" evidence="6">
    <location>
        <begin position="521"/>
        <end position="839"/>
    </location>
</feature>
<dbReference type="InterPro" id="IPR011993">
    <property type="entry name" value="PH-like_dom_sf"/>
</dbReference>
<dbReference type="SMART" id="SM00109">
    <property type="entry name" value="C1"/>
    <property type="match status" value="1"/>
</dbReference>
<evidence type="ECO:0000256" key="5">
    <source>
        <dbReference type="SAM" id="MobiDB-lite"/>
    </source>
</evidence>
<protein>
    <submittedName>
        <fullName evidence="8">Serine/threonine-protein kinase D1</fullName>
    </submittedName>
</protein>
<dbReference type="InterPro" id="IPR011009">
    <property type="entry name" value="Kinase-like_dom_sf"/>
</dbReference>
<feature type="compositionally biased region" description="Polar residues" evidence="5">
    <location>
        <begin position="579"/>
        <end position="595"/>
    </location>
</feature>
<keyword evidence="4" id="KW-0067">ATP-binding</keyword>
<dbReference type="CDD" id="cd01239">
    <property type="entry name" value="PH_PKD"/>
    <property type="match status" value="1"/>
</dbReference>
<dbReference type="PANTHER" id="PTHR22968:SF24">
    <property type="entry name" value="SERINE_THREONINE-PROTEIN KINASE"/>
    <property type="match status" value="1"/>
</dbReference>
<reference evidence="8 9" key="2">
    <citation type="journal article" date="2021" name="Genomics">
        <title>High-quality reference genome for Clonorchis sinensis.</title>
        <authorList>
            <person name="Young N.D."/>
            <person name="Stroehlein A.J."/>
            <person name="Kinkar L."/>
            <person name="Wang T."/>
            <person name="Sohn W.M."/>
            <person name="Chang B.C.H."/>
            <person name="Kaur P."/>
            <person name="Weisz D."/>
            <person name="Dudchenko O."/>
            <person name="Aiden E.L."/>
            <person name="Korhonen P.K."/>
            <person name="Gasser R.B."/>
        </authorList>
    </citation>
    <scope>NUCLEOTIDE SEQUENCE [LARGE SCALE GENOMIC DNA]</scope>
    <source>
        <strain evidence="8">Cs-k2</strain>
    </source>
</reference>
<accession>A0A8T1MWT4</accession>
<feature type="compositionally biased region" description="Polar residues" evidence="5">
    <location>
        <begin position="223"/>
        <end position="233"/>
    </location>
</feature>
<dbReference type="PROSITE" id="PS50011">
    <property type="entry name" value="PROTEIN_KINASE_DOM"/>
    <property type="match status" value="1"/>
</dbReference>
<dbReference type="SUPFAM" id="SSF56112">
    <property type="entry name" value="Protein kinase-like (PK-like)"/>
    <property type="match status" value="1"/>
</dbReference>
<dbReference type="Gene3D" id="2.30.29.30">
    <property type="entry name" value="Pleckstrin-homology domain (PH domain)/Phosphotyrosine-binding domain (PTB)"/>
    <property type="match status" value="1"/>
</dbReference>
<dbReference type="Proteomes" id="UP000286415">
    <property type="component" value="Unassembled WGS sequence"/>
</dbReference>
<dbReference type="GO" id="GO:0007200">
    <property type="term" value="P:phospholipase C-activating G protein-coupled receptor signaling pathway"/>
    <property type="evidence" value="ECO:0007669"/>
    <property type="project" value="TreeGrafter"/>
</dbReference>
<keyword evidence="2" id="KW-0479">Metal-binding</keyword>
<dbReference type="OrthoDB" id="1738954at2759"/>
<feature type="region of interest" description="Disordered" evidence="5">
    <location>
        <begin position="563"/>
        <end position="595"/>
    </location>
</feature>
<dbReference type="PANTHER" id="PTHR22968">
    <property type="entry name" value="PROTEIN KINASE C, MU"/>
    <property type="match status" value="1"/>
</dbReference>
<dbReference type="GO" id="GO:0005829">
    <property type="term" value="C:cytosol"/>
    <property type="evidence" value="ECO:0007669"/>
    <property type="project" value="TreeGrafter"/>
</dbReference>
<dbReference type="PROSITE" id="PS00107">
    <property type="entry name" value="PROTEIN_KINASE_ATP"/>
    <property type="match status" value="1"/>
</dbReference>
<keyword evidence="9" id="KW-1185">Reference proteome</keyword>
<keyword evidence="8" id="KW-0418">Kinase</keyword>
<dbReference type="PROSITE" id="PS50081">
    <property type="entry name" value="ZF_DAG_PE_2"/>
    <property type="match status" value="1"/>
</dbReference>
<dbReference type="Gene3D" id="3.30.200.20">
    <property type="entry name" value="Phosphorylase Kinase, domain 1"/>
    <property type="match status" value="1"/>
</dbReference>
<dbReference type="SUPFAM" id="SSF57889">
    <property type="entry name" value="Cysteine-rich domain"/>
    <property type="match status" value="1"/>
</dbReference>
<dbReference type="GO" id="GO:0016020">
    <property type="term" value="C:membrane"/>
    <property type="evidence" value="ECO:0007669"/>
    <property type="project" value="UniProtKB-SubCell"/>
</dbReference>
<dbReference type="AlphaFoldDB" id="A0A8T1MWT4"/>
<proteinExistence type="predicted"/>
<evidence type="ECO:0000259" key="7">
    <source>
        <dbReference type="PROSITE" id="PS50081"/>
    </source>
</evidence>
<dbReference type="Pfam" id="PF00069">
    <property type="entry name" value="Pkinase"/>
    <property type="match status" value="2"/>
</dbReference>
<dbReference type="SUPFAM" id="SSF50729">
    <property type="entry name" value="PH domain-like"/>
    <property type="match status" value="1"/>
</dbReference>
<dbReference type="InterPro" id="IPR000719">
    <property type="entry name" value="Prot_kinase_dom"/>
</dbReference>
<evidence type="ECO:0000256" key="3">
    <source>
        <dbReference type="ARBA" id="ARBA00022833"/>
    </source>
</evidence>
<evidence type="ECO:0000313" key="9">
    <source>
        <dbReference type="Proteomes" id="UP000286415"/>
    </source>
</evidence>
<reference evidence="8 9" key="1">
    <citation type="journal article" date="2018" name="Biotechnol. Adv.">
        <title>Improved genomic resources and new bioinformatic workflow for the carcinogenic parasite Clonorchis sinensis: Biotechnological implications.</title>
        <authorList>
            <person name="Wang D."/>
            <person name="Korhonen P.K."/>
            <person name="Gasser R.B."/>
            <person name="Young N.D."/>
        </authorList>
    </citation>
    <scope>NUCLEOTIDE SEQUENCE [LARGE SCALE GENOMIC DNA]</scope>
    <source>
        <strain evidence="8">Cs-k2</strain>
    </source>
</reference>
<feature type="binding site" evidence="4">
    <location>
        <position position="672"/>
    </location>
    <ligand>
        <name>ATP</name>
        <dbReference type="ChEBI" id="CHEBI:30616"/>
    </ligand>
</feature>
<evidence type="ECO:0000256" key="2">
    <source>
        <dbReference type="ARBA" id="ARBA00022723"/>
    </source>
</evidence>
<dbReference type="Pfam" id="PF00130">
    <property type="entry name" value="C1_1"/>
    <property type="match status" value="1"/>
</dbReference>
<keyword evidence="4" id="KW-0547">Nucleotide-binding</keyword>
<dbReference type="GO" id="GO:0004697">
    <property type="term" value="F:diacylglycerol-dependent serine/threonine kinase activity"/>
    <property type="evidence" value="ECO:0007669"/>
    <property type="project" value="UniProtKB-EC"/>
</dbReference>
<sequence length="928" mass="104530">MAPSTALILGLPSWSKQAVQMPVEVPHTFELHRSAKPTVCQHCHRLLHGLFRQGLQCKDCKLWVHKKCASLVPKNCEGELLTSEEGTCKASDNSTNRPVPVQEQGPRKLRKRLFLRGQTVGTISTPPTPDMGRRNRFENTFVHWRRQNASGAPLNLTYDLRKTVDIGTNAELELLSASLPEEQPFQLDENKEDQSQLTSTAEQRKVSFRSQRKEHVSVDAPTASPQEPSHNEVSVNYLPTGSEEAPRIVANRTGSIERPPANPRHNSCQNTPRNIPLMRVIQSARHTKRHGTGLIIRESWMVHSTNKDAQLRRHFWRVGAKSIIMFYHEKTNRYYKELPLNSIVSLKPAGTHPILYGDADHLTRPTCQESKNFPEESRTAVSNSKDFSVLIRASPLRTKADHVFEIHCFDGTIYLVGQLGYGESLSTELNGNVRNKSRRKSQFPSLPIAQSFTRKASAPVYGLVHVEESASPTKHANLQRNKQSEEGLGEDVCRVAILPPPPGTGLDIAKHLETALRQSLLPLTSKLSSARLSTCGTQHTVPSNGTGPPDLTKPTIEALASSSVHLEPPRPVTAESDRTPPQTTEGSPLYSTASNLNAPEYNVVSPVELETVEDDDDGQGYGISNFIDSGQCNESGVQALYEIFPDEVLGSGQFGIVYAGNHRRTQRPVAIKVIDKLRFPTKKEAQLKNEVFILRNLQHPGVVNLERMFETPKRETAHQFPQIKLCDFGFARIINEKSFRRSLVGTPAYLAPEVLKHRGYNRGIDMWSVGVILYVSLSGTFPFNEEEDITEQIENAEFMYPSQPWDSVSEEAIDLITRLLQVRLRRRYSVEKSLNHPWMQDYRSWCDLRRLEASVGNDTRFLTSTADDCRWEQFRHHQNRILMAKEQTTIDDDSGKSLHYLTKWQLMAWQGAVDAPAIYWQPIDTGKL</sequence>
<evidence type="ECO:0000256" key="1">
    <source>
        <dbReference type="ARBA" id="ARBA00022553"/>
    </source>
</evidence>
<dbReference type="EMBL" id="NIRI02000013">
    <property type="protein sequence ID" value="KAG5453335.1"/>
    <property type="molecule type" value="Genomic_DNA"/>
</dbReference>
<feature type="domain" description="Phorbol-ester/DAG-type" evidence="7">
    <location>
        <begin position="26"/>
        <end position="76"/>
    </location>
</feature>
<feature type="region of interest" description="Disordered" evidence="5">
    <location>
        <begin position="83"/>
        <end position="105"/>
    </location>
</feature>